<comment type="caution">
    <text evidence="1">The sequence shown here is derived from an EMBL/GenBank/DDBJ whole genome shotgun (WGS) entry which is preliminary data.</text>
</comment>
<organism evidence="1">
    <name type="scientific">marine sediment metagenome</name>
    <dbReference type="NCBI Taxonomy" id="412755"/>
    <lineage>
        <taxon>unclassified sequences</taxon>
        <taxon>metagenomes</taxon>
        <taxon>ecological metagenomes</taxon>
    </lineage>
</organism>
<reference evidence="1" key="1">
    <citation type="journal article" date="2014" name="Front. Microbiol.">
        <title>High frequency of phylogenetically diverse reductive dehalogenase-homologous genes in deep subseafloor sedimentary metagenomes.</title>
        <authorList>
            <person name="Kawai M."/>
            <person name="Futagami T."/>
            <person name="Toyoda A."/>
            <person name="Takaki Y."/>
            <person name="Nishi S."/>
            <person name="Hori S."/>
            <person name="Arai W."/>
            <person name="Tsubouchi T."/>
            <person name="Morono Y."/>
            <person name="Uchiyama I."/>
            <person name="Ito T."/>
            <person name="Fujiyama A."/>
            <person name="Inagaki F."/>
            <person name="Takami H."/>
        </authorList>
    </citation>
    <scope>NUCLEOTIDE SEQUENCE</scope>
    <source>
        <strain evidence="1">Expedition CK06-06</strain>
    </source>
</reference>
<feature type="non-terminal residue" evidence="1">
    <location>
        <position position="76"/>
    </location>
</feature>
<dbReference type="AlphaFoldDB" id="X1VNT0"/>
<dbReference type="EMBL" id="BARW01040951">
    <property type="protein sequence ID" value="GAJ21527.1"/>
    <property type="molecule type" value="Genomic_DNA"/>
</dbReference>
<name>X1VNT0_9ZZZZ</name>
<protein>
    <submittedName>
        <fullName evidence="1">Uncharacterized protein</fullName>
    </submittedName>
</protein>
<accession>X1VNT0</accession>
<proteinExistence type="predicted"/>
<gene>
    <name evidence="1" type="ORF">S12H4_61602</name>
</gene>
<evidence type="ECO:0000313" key="1">
    <source>
        <dbReference type="EMBL" id="GAJ21527.1"/>
    </source>
</evidence>
<sequence length="76" mass="9502">MEKIYREFRVAFFNEQGEKIEERPLRTNCTSCIMYDAHWDELFPTRWIDSLGFKKSQQKKFFYLMYIFYWHGEGNR</sequence>